<reference evidence="2 3" key="1">
    <citation type="journal article" date="2015" name="Nat. Commun.">
        <title>Outbred genome sequencing and CRISPR/Cas9 gene editing in butterflies.</title>
        <authorList>
            <person name="Li X."/>
            <person name="Fan D."/>
            <person name="Zhang W."/>
            <person name="Liu G."/>
            <person name="Zhang L."/>
            <person name="Zhao L."/>
            <person name="Fang X."/>
            <person name="Chen L."/>
            <person name="Dong Y."/>
            <person name="Chen Y."/>
            <person name="Ding Y."/>
            <person name="Zhao R."/>
            <person name="Feng M."/>
            <person name="Zhu Y."/>
            <person name="Feng Y."/>
            <person name="Jiang X."/>
            <person name="Zhu D."/>
            <person name="Xiang H."/>
            <person name="Feng X."/>
            <person name="Li S."/>
            <person name="Wang J."/>
            <person name="Zhang G."/>
            <person name="Kronforst M.R."/>
            <person name="Wang W."/>
        </authorList>
    </citation>
    <scope>NUCLEOTIDE SEQUENCE [LARGE SCALE GENOMIC DNA]</scope>
    <source>
        <strain evidence="2">Ya'a_city_454_Px</strain>
        <tissue evidence="2">Whole body</tissue>
    </source>
</reference>
<name>A0A0N1I9P2_PAPXU</name>
<dbReference type="AlphaFoldDB" id="A0A0N1I9P2"/>
<sequence>MALLVAVCVVNTRGRCIQIVIDLQESNSRRKKLLALRGPEKFFPQRLTRSEARLARGVAGGGGGERGAERGGGVRSHRHNKRREMIIGRLSNV</sequence>
<protein>
    <submittedName>
        <fullName evidence="2">Uncharacterized protein</fullName>
    </submittedName>
</protein>
<organism evidence="2 3">
    <name type="scientific">Papilio xuthus</name>
    <name type="common">Asian swallowtail butterfly</name>
    <dbReference type="NCBI Taxonomy" id="66420"/>
    <lineage>
        <taxon>Eukaryota</taxon>
        <taxon>Metazoa</taxon>
        <taxon>Ecdysozoa</taxon>
        <taxon>Arthropoda</taxon>
        <taxon>Hexapoda</taxon>
        <taxon>Insecta</taxon>
        <taxon>Pterygota</taxon>
        <taxon>Neoptera</taxon>
        <taxon>Endopterygota</taxon>
        <taxon>Lepidoptera</taxon>
        <taxon>Glossata</taxon>
        <taxon>Ditrysia</taxon>
        <taxon>Papilionoidea</taxon>
        <taxon>Papilionidae</taxon>
        <taxon>Papilioninae</taxon>
        <taxon>Papilio</taxon>
    </lineage>
</organism>
<gene>
    <name evidence="2" type="ORF">RR46_00861</name>
</gene>
<keyword evidence="3" id="KW-1185">Reference proteome</keyword>
<feature type="region of interest" description="Disordered" evidence="1">
    <location>
        <begin position="55"/>
        <end position="93"/>
    </location>
</feature>
<evidence type="ECO:0000313" key="3">
    <source>
        <dbReference type="Proteomes" id="UP000053268"/>
    </source>
</evidence>
<dbReference type="Proteomes" id="UP000053268">
    <property type="component" value="Unassembled WGS sequence"/>
</dbReference>
<accession>A0A0N1I9P2</accession>
<dbReference type="EMBL" id="KQ459444">
    <property type="protein sequence ID" value="KPJ00925.1"/>
    <property type="molecule type" value="Genomic_DNA"/>
</dbReference>
<proteinExistence type="predicted"/>
<evidence type="ECO:0000313" key="2">
    <source>
        <dbReference type="EMBL" id="KPJ00925.1"/>
    </source>
</evidence>
<feature type="compositionally biased region" description="Gly residues" evidence="1">
    <location>
        <begin position="58"/>
        <end position="74"/>
    </location>
</feature>
<evidence type="ECO:0000256" key="1">
    <source>
        <dbReference type="SAM" id="MobiDB-lite"/>
    </source>
</evidence>